<dbReference type="Pfam" id="PF14223">
    <property type="entry name" value="Retrotran_gag_2"/>
    <property type="match status" value="1"/>
</dbReference>
<evidence type="ECO:0000259" key="2">
    <source>
        <dbReference type="Pfam" id="PF13976"/>
    </source>
</evidence>
<evidence type="ECO:0000256" key="1">
    <source>
        <dbReference type="SAM" id="MobiDB-lite"/>
    </source>
</evidence>
<protein>
    <recommendedName>
        <fullName evidence="6">GAG-pre-integrase domain-containing protein</fullName>
    </recommendedName>
</protein>
<proteinExistence type="predicted"/>
<dbReference type="InterPro" id="IPR025724">
    <property type="entry name" value="GAG-pre-integrase_dom"/>
</dbReference>
<keyword evidence="5" id="KW-1185">Reference proteome</keyword>
<dbReference type="Proteomes" id="UP001408789">
    <property type="component" value="Unassembled WGS sequence"/>
</dbReference>
<accession>A0AAP0DP10</accession>
<dbReference type="PANTHER" id="PTHR47481:SF43">
    <property type="entry name" value="RETROTRANSPOSON COPIA-LIKE N-TERMINAL DOMAIN-CONTAINING PROTEIN"/>
    <property type="match status" value="1"/>
</dbReference>
<sequence>MSSVVTITTSTHLPIKLTTLNFPVWRRHVESTLIGLGLDGYLTGDTKAPKKTTSDDTINPEYTTWFRQDQVLFSAILGSCSDEIQPLIASAATAKDAWDRLKSSYASSSRSRIVSLKSKLAKNPKGTRSITDFLNEMRTIADQLALVQSPVQDEDLLVYILSQLGDEYANITTTLQVRDQPITYPELYDKLVDFERTLKEAEPSSPVLATANTAQRSGPRYRTEANPRPTPDPSYRPNRSNPSSTQSRPNRNPIGPYSGPNAGSTSGSKYTPRNPGSFCNFCNIAGHETKECRKLRKFINDNQVPLAPIDAPPVANAATVGPSRNMWMLDSGASHHLTPNPANLSSISDYGGPDEITLGDGTTLSITHTGSTKILSSSKTLHANEVFCVPNMQSNLLSVAKLCKTNGVSVEFFPSYCHVKDLTTGALILQGENIDDVYYLNNSSVPIINQTTISPLQWHHRLGHTSLRIFKSICKDLGVSVSFQNLHCHSCALNKSHKLPFGENSFVATKPLQLLYSDVWGPV</sequence>
<dbReference type="Pfam" id="PF13976">
    <property type="entry name" value="gag_pre-integrs"/>
    <property type="match status" value="1"/>
</dbReference>
<evidence type="ECO:0000313" key="4">
    <source>
        <dbReference type="EMBL" id="KAK9076578.1"/>
    </source>
</evidence>
<feature type="compositionally biased region" description="Polar residues" evidence="1">
    <location>
        <begin position="261"/>
        <end position="270"/>
    </location>
</feature>
<evidence type="ECO:0008006" key="6">
    <source>
        <dbReference type="Google" id="ProtNLM"/>
    </source>
</evidence>
<reference evidence="4 5" key="1">
    <citation type="submission" date="2024-04" db="EMBL/GenBank/DDBJ databases">
        <title>The reference genome of an endangered Asteraceae, Deinandra increscens subsp. villosa, native to the Central Coast of California.</title>
        <authorList>
            <person name="Guilliams M."/>
            <person name="Hasenstab-Lehman K."/>
            <person name="Meyer R."/>
            <person name="Mcevoy S."/>
        </authorList>
    </citation>
    <scope>NUCLEOTIDE SEQUENCE [LARGE SCALE GENOMIC DNA]</scope>
    <source>
        <tissue evidence="4">Leaf</tissue>
    </source>
</reference>
<gene>
    <name evidence="4" type="ORF">SSX86_004912</name>
</gene>
<organism evidence="4 5">
    <name type="scientific">Deinandra increscens subsp. villosa</name>
    <dbReference type="NCBI Taxonomy" id="3103831"/>
    <lineage>
        <taxon>Eukaryota</taxon>
        <taxon>Viridiplantae</taxon>
        <taxon>Streptophyta</taxon>
        <taxon>Embryophyta</taxon>
        <taxon>Tracheophyta</taxon>
        <taxon>Spermatophyta</taxon>
        <taxon>Magnoliopsida</taxon>
        <taxon>eudicotyledons</taxon>
        <taxon>Gunneridae</taxon>
        <taxon>Pentapetalae</taxon>
        <taxon>asterids</taxon>
        <taxon>campanulids</taxon>
        <taxon>Asterales</taxon>
        <taxon>Asteraceae</taxon>
        <taxon>Asteroideae</taxon>
        <taxon>Heliantheae alliance</taxon>
        <taxon>Madieae</taxon>
        <taxon>Madiinae</taxon>
        <taxon>Deinandra</taxon>
    </lineage>
</organism>
<feature type="compositionally biased region" description="Low complexity" evidence="1">
    <location>
        <begin position="235"/>
        <end position="244"/>
    </location>
</feature>
<dbReference type="PANTHER" id="PTHR47481">
    <property type="match status" value="1"/>
</dbReference>
<dbReference type="InterPro" id="IPR054722">
    <property type="entry name" value="PolX-like_BBD"/>
</dbReference>
<comment type="caution">
    <text evidence="4">The sequence shown here is derived from an EMBL/GenBank/DDBJ whole genome shotgun (WGS) entry which is preliminary data.</text>
</comment>
<dbReference type="AlphaFoldDB" id="A0AAP0DP10"/>
<dbReference type="EMBL" id="JBCNJP010000007">
    <property type="protein sequence ID" value="KAK9076578.1"/>
    <property type="molecule type" value="Genomic_DNA"/>
</dbReference>
<name>A0AAP0DP10_9ASTR</name>
<feature type="region of interest" description="Disordered" evidence="1">
    <location>
        <begin position="199"/>
        <end position="270"/>
    </location>
</feature>
<evidence type="ECO:0000259" key="3">
    <source>
        <dbReference type="Pfam" id="PF22936"/>
    </source>
</evidence>
<feature type="domain" description="Retrovirus-related Pol polyprotein from transposon TNT 1-94-like beta-barrel" evidence="3">
    <location>
        <begin position="327"/>
        <end position="404"/>
    </location>
</feature>
<dbReference type="Pfam" id="PF22936">
    <property type="entry name" value="Pol_BBD"/>
    <property type="match status" value="1"/>
</dbReference>
<feature type="domain" description="GAG-pre-integrase" evidence="2">
    <location>
        <begin position="437"/>
        <end position="496"/>
    </location>
</feature>
<evidence type="ECO:0000313" key="5">
    <source>
        <dbReference type="Proteomes" id="UP001408789"/>
    </source>
</evidence>